<dbReference type="EMBL" id="JAUSVK010000001">
    <property type="protein sequence ID" value="MDQ0391566.1"/>
    <property type="molecule type" value="Genomic_DNA"/>
</dbReference>
<sequence>MSVFVVNSPSRTLVSSFVGTLRAVAAKINAIGVALRHRRELGQLAGADAAMLRDLGLTPMDIDGALAEPLWRDPSHRLVCSVSERRLALKAAHRDNLIGLRP</sequence>
<reference evidence="1 2" key="1">
    <citation type="submission" date="2023-07" db="EMBL/GenBank/DDBJ databases">
        <title>Genomic Encyclopedia of Type Strains, Phase IV (KMG-IV): sequencing the most valuable type-strain genomes for metagenomic binning, comparative biology and taxonomic classification.</title>
        <authorList>
            <person name="Goeker M."/>
        </authorList>
    </citation>
    <scope>NUCLEOTIDE SEQUENCE [LARGE SCALE GENOMIC DNA]</scope>
    <source>
        <strain evidence="1 2">DSM 5896</strain>
    </source>
</reference>
<organism evidence="1 2">
    <name type="scientific">Labrys monachus</name>
    <dbReference type="NCBI Taxonomy" id="217067"/>
    <lineage>
        <taxon>Bacteria</taxon>
        <taxon>Pseudomonadati</taxon>
        <taxon>Pseudomonadota</taxon>
        <taxon>Alphaproteobacteria</taxon>
        <taxon>Hyphomicrobiales</taxon>
        <taxon>Xanthobacteraceae</taxon>
        <taxon>Labrys</taxon>
    </lineage>
</organism>
<comment type="caution">
    <text evidence="1">The sequence shown here is derived from an EMBL/GenBank/DDBJ whole genome shotgun (WGS) entry which is preliminary data.</text>
</comment>
<name>A0ABU0FAJ0_9HYPH</name>
<dbReference type="RefSeq" id="WP_307424091.1">
    <property type="nucleotide sequence ID" value="NZ_JAUSVK010000001.1"/>
</dbReference>
<evidence type="ECO:0000313" key="1">
    <source>
        <dbReference type="EMBL" id="MDQ0391566.1"/>
    </source>
</evidence>
<keyword evidence="2" id="KW-1185">Reference proteome</keyword>
<accession>A0ABU0FAJ0</accession>
<evidence type="ECO:0000313" key="2">
    <source>
        <dbReference type="Proteomes" id="UP001237448"/>
    </source>
</evidence>
<dbReference type="Proteomes" id="UP001237448">
    <property type="component" value="Unassembled WGS sequence"/>
</dbReference>
<gene>
    <name evidence="1" type="ORF">J3R73_001358</name>
</gene>
<protein>
    <submittedName>
        <fullName evidence="1">Uncharacterized protein YjiS (DUF1127 family)</fullName>
    </submittedName>
</protein>
<proteinExistence type="predicted"/>